<dbReference type="eggNOG" id="COG0454">
    <property type="taxonomic scope" value="Bacteria"/>
</dbReference>
<dbReference type="InterPro" id="IPR016181">
    <property type="entry name" value="Acyl_CoA_acyltransferase"/>
</dbReference>
<dbReference type="GO" id="GO:0045150">
    <property type="term" value="P:acetoin catabolic process"/>
    <property type="evidence" value="ECO:0007669"/>
    <property type="project" value="InterPro"/>
</dbReference>
<protein>
    <submittedName>
        <fullName evidence="1">Acetoin utilization protein, subunit A</fullName>
    </submittedName>
</protein>
<comment type="caution">
    <text evidence="1">The sequence shown here is derived from an EMBL/GenBank/DDBJ whole genome shotgun (WGS) entry which is preliminary data.</text>
</comment>
<dbReference type="PIRSF" id="PIRSF021278">
    <property type="entry name" value="AcuA"/>
    <property type="match status" value="1"/>
</dbReference>
<dbReference type="GO" id="GO:0019152">
    <property type="term" value="F:acetoin dehydrogenase (NAD+) activity"/>
    <property type="evidence" value="ECO:0007669"/>
    <property type="project" value="InterPro"/>
</dbReference>
<organism evidence="1 2">
    <name type="scientific">Dethiobacter alkaliphilus AHT 1</name>
    <dbReference type="NCBI Taxonomy" id="555088"/>
    <lineage>
        <taxon>Bacteria</taxon>
        <taxon>Bacillati</taxon>
        <taxon>Bacillota</taxon>
        <taxon>Dethiobacteria</taxon>
        <taxon>Dethiobacterales</taxon>
        <taxon>Dethiobacteraceae</taxon>
        <taxon>Dethiobacter</taxon>
    </lineage>
</organism>
<accession>C0GII7</accession>
<dbReference type="InterPro" id="IPR024699">
    <property type="entry name" value="AcuA"/>
</dbReference>
<dbReference type="CDD" id="cd04301">
    <property type="entry name" value="NAT_SF"/>
    <property type="match status" value="1"/>
</dbReference>
<dbReference type="RefSeq" id="WP_008517550.1">
    <property type="nucleotide sequence ID" value="NZ_ACJM01000012.1"/>
</dbReference>
<dbReference type="Proteomes" id="UP000006443">
    <property type="component" value="Unassembled WGS sequence"/>
</dbReference>
<evidence type="ECO:0000313" key="1">
    <source>
        <dbReference type="EMBL" id="EEG76848.1"/>
    </source>
</evidence>
<dbReference type="SUPFAM" id="SSF55729">
    <property type="entry name" value="Acyl-CoA N-acyltransferases (Nat)"/>
    <property type="match status" value="1"/>
</dbReference>
<evidence type="ECO:0000313" key="2">
    <source>
        <dbReference type="Proteomes" id="UP000006443"/>
    </source>
</evidence>
<dbReference type="AlphaFoldDB" id="C0GII7"/>
<proteinExistence type="predicted"/>
<dbReference type="OrthoDB" id="5416633at2"/>
<dbReference type="Gene3D" id="3.40.630.30">
    <property type="match status" value="1"/>
</dbReference>
<gene>
    <name evidence="1" type="ORF">DealDRAFT_2296</name>
</gene>
<keyword evidence="2" id="KW-1185">Reference proteome</keyword>
<sequence length="221" mass="25706">MQVNRQLETGIFKQVQHDVSERTLYTERGTINLMGPVSAHSINRFIMCEGLTKFRQPQQQHQALMDIANLPEGQVFIACHENTIVGYITFHYPEFERWAQSGILCLLELGAIEVSSQWRETGIAGELVKIPFYTDYMEDKIIVSMECYWFWDLRGSNLTPWEYRRVMENLLDRSGFKTTLTDDPDICSHPANLLSVRIGSRVPQETCLKFQNVCYRGKWML</sequence>
<dbReference type="EMBL" id="ACJM01000012">
    <property type="protein sequence ID" value="EEG76848.1"/>
    <property type="molecule type" value="Genomic_DNA"/>
</dbReference>
<name>C0GII7_DETAL</name>
<reference evidence="1 2" key="1">
    <citation type="submission" date="2009-02" db="EMBL/GenBank/DDBJ databases">
        <title>Sequencing of the draft genome and assembly of Dethiobacter alkaliphilus AHT 1.</title>
        <authorList>
            <consortium name="US DOE Joint Genome Institute (JGI-PGF)"/>
            <person name="Lucas S."/>
            <person name="Copeland A."/>
            <person name="Lapidus A."/>
            <person name="Glavina del Rio T."/>
            <person name="Dalin E."/>
            <person name="Tice H."/>
            <person name="Bruce D."/>
            <person name="Goodwin L."/>
            <person name="Pitluck S."/>
            <person name="Larimer F."/>
            <person name="Land M.L."/>
            <person name="Hauser L."/>
            <person name="Muyzer G."/>
        </authorList>
    </citation>
    <scope>NUCLEOTIDE SEQUENCE [LARGE SCALE GENOMIC DNA]</scope>
    <source>
        <strain evidence="1 2">AHT 1</strain>
    </source>
</reference>
<dbReference type="STRING" id="555088.DealDRAFT_2296"/>